<dbReference type="PANTHER" id="PTHR42796:SF4">
    <property type="entry name" value="FUMARYLACETOACETATE HYDROLASE DOMAIN-CONTAINING PROTEIN 2A"/>
    <property type="match status" value="1"/>
</dbReference>
<dbReference type="EMBL" id="VDMA02000045">
    <property type="protein sequence ID" value="KAB8173163.1"/>
    <property type="molecule type" value="Genomic_DNA"/>
</dbReference>
<keyword evidence="2" id="KW-0479">Metal-binding</keyword>
<comment type="caution">
    <text evidence="4">The sequence shown here is derived from an EMBL/GenBank/DDBJ whole genome shotgun (WGS) entry which is preliminary data.</text>
</comment>
<dbReference type="InterPro" id="IPR051121">
    <property type="entry name" value="FAH"/>
</dbReference>
<evidence type="ECO:0000313" key="4">
    <source>
        <dbReference type="EMBL" id="KAB8173163.1"/>
    </source>
</evidence>
<dbReference type="Pfam" id="PF01557">
    <property type="entry name" value="FAA_hydrolase"/>
    <property type="match status" value="1"/>
</dbReference>
<gene>
    <name evidence="4" type="ORF">FH610_041735</name>
</gene>
<comment type="similarity">
    <text evidence="1">Belongs to the FAH family.</text>
</comment>
<dbReference type="Gene3D" id="3.90.850.10">
    <property type="entry name" value="Fumarylacetoacetase-like, C-terminal domain"/>
    <property type="match status" value="1"/>
</dbReference>
<evidence type="ECO:0000256" key="2">
    <source>
        <dbReference type="ARBA" id="ARBA00022723"/>
    </source>
</evidence>
<dbReference type="PANTHER" id="PTHR42796">
    <property type="entry name" value="FUMARYLACETOACETATE HYDROLASE DOMAIN-CONTAINING PROTEIN 2A-RELATED"/>
    <property type="match status" value="1"/>
</dbReference>
<dbReference type="GO" id="GO:0046872">
    <property type="term" value="F:metal ion binding"/>
    <property type="evidence" value="ECO:0007669"/>
    <property type="project" value="UniProtKB-KW"/>
</dbReference>
<sequence length="358" mass="38663">MAWIEQIRRIDFPNRCVRSKVKGTPPGGNLVETSPPLAGPFALGTFSAGAFGSGAAFPGLVTGDHVLDLRTVAGLQAYDSTRALLERWDDILPLLRQAAGTPGERLPLADLRVHAPVEPRQILQSGANYRTHVIDLAVAHEPANGRPAEQVRAETAAMMDRRAAEDQPYVFIGLPSSVTGPYDDVVIPAWCTKPDWELELAAVIGRPAFRVPAEHALEHVAAYTIANDVTAREVVFRRDMPEIGTDWLRAKNAPTFTPLGPYLVPAAFAGDPGNLRVTLRLNGKVMQDETTKDMIFDVARLVSYASQTVELLPGDLVLTGSPAGNGMHWGRLLRPGDVMEGAITGLGVQRNRCVSETA</sequence>
<proteinExistence type="inferred from homology"/>
<accession>A0A5N6AYX3</accession>
<dbReference type="InterPro" id="IPR036663">
    <property type="entry name" value="Fumarylacetoacetase_C_sf"/>
</dbReference>
<evidence type="ECO:0000256" key="1">
    <source>
        <dbReference type="ARBA" id="ARBA00010211"/>
    </source>
</evidence>
<organism evidence="4 5">
    <name type="scientific">Microbispora catharanthi</name>
    <dbReference type="NCBI Taxonomy" id="1712871"/>
    <lineage>
        <taxon>Bacteria</taxon>
        <taxon>Bacillati</taxon>
        <taxon>Actinomycetota</taxon>
        <taxon>Actinomycetes</taxon>
        <taxon>Streptosporangiales</taxon>
        <taxon>Streptosporangiaceae</taxon>
        <taxon>Microbispora</taxon>
    </lineage>
</organism>
<dbReference type="AlphaFoldDB" id="A0A5N6AYX3"/>
<protein>
    <submittedName>
        <fullName evidence="4">Hydrolase</fullName>
    </submittedName>
</protein>
<dbReference type="GO" id="GO:0044281">
    <property type="term" value="P:small molecule metabolic process"/>
    <property type="evidence" value="ECO:0007669"/>
    <property type="project" value="UniProtKB-ARBA"/>
</dbReference>
<reference evidence="4 5" key="1">
    <citation type="submission" date="2019-10" db="EMBL/GenBank/DDBJ databases">
        <title>Nonomuraea sp. nov., isolated from Phyllanthus amarus.</title>
        <authorList>
            <person name="Klykleung N."/>
            <person name="Tanasupawat S."/>
        </authorList>
    </citation>
    <scope>NUCLEOTIDE SEQUENCE [LARGE SCALE GENOMIC DNA]</scope>
    <source>
        <strain evidence="4 5">CR1-09</strain>
    </source>
</reference>
<evidence type="ECO:0000259" key="3">
    <source>
        <dbReference type="Pfam" id="PF01557"/>
    </source>
</evidence>
<keyword evidence="4" id="KW-0378">Hydrolase</keyword>
<keyword evidence="5" id="KW-1185">Reference proteome</keyword>
<name>A0A5N6AYX3_9ACTN</name>
<dbReference type="Proteomes" id="UP000313066">
    <property type="component" value="Unassembled WGS sequence"/>
</dbReference>
<dbReference type="GO" id="GO:0016787">
    <property type="term" value="F:hydrolase activity"/>
    <property type="evidence" value="ECO:0007669"/>
    <property type="project" value="UniProtKB-KW"/>
</dbReference>
<dbReference type="InterPro" id="IPR011234">
    <property type="entry name" value="Fumarylacetoacetase-like_C"/>
</dbReference>
<evidence type="ECO:0000313" key="5">
    <source>
        <dbReference type="Proteomes" id="UP000313066"/>
    </source>
</evidence>
<feature type="domain" description="Fumarylacetoacetase-like C-terminal" evidence="3">
    <location>
        <begin position="122"/>
        <end position="352"/>
    </location>
</feature>
<dbReference type="SUPFAM" id="SSF56529">
    <property type="entry name" value="FAH"/>
    <property type="match status" value="1"/>
</dbReference>